<accession>A0AAW2EAB9</accession>
<gene>
    <name evidence="2" type="ORF">PUN28_020693</name>
</gene>
<dbReference type="AlphaFoldDB" id="A0AAW2EAB9"/>
<protein>
    <submittedName>
        <fullName evidence="2">Uncharacterized protein</fullName>
    </submittedName>
</protein>
<organism evidence="2 3">
    <name type="scientific">Cardiocondyla obscurior</name>
    <dbReference type="NCBI Taxonomy" id="286306"/>
    <lineage>
        <taxon>Eukaryota</taxon>
        <taxon>Metazoa</taxon>
        <taxon>Ecdysozoa</taxon>
        <taxon>Arthropoda</taxon>
        <taxon>Hexapoda</taxon>
        <taxon>Insecta</taxon>
        <taxon>Pterygota</taxon>
        <taxon>Neoptera</taxon>
        <taxon>Endopterygota</taxon>
        <taxon>Hymenoptera</taxon>
        <taxon>Apocrita</taxon>
        <taxon>Aculeata</taxon>
        <taxon>Formicoidea</taxon>
        <taxon>Formicidae</taxon>
        <taxon>Myrmicinae</taxon>
        <taxon>Cardiocondyla</taxon>
    </lineage>
</organism>
<reference evidence="2 3" key="1">
    <citation type="submission" date="2023-03" db="EMBL/GenBank/DDBJ databases">
        <title>High recombination rates correlate with genetic variation in Cardiocondyla obscurior ants.</title>
        <authorList>
            <person name="Errbii M."/>
        </authorList>
    </citation>
    <scope>NUCLEOTIDE SEQUENCE [LARGE SCALE GENOMIC DNA]</scope>
    <source>
        <strain evidence="2">Alpha-2009</strain>
        <tissue evidence="2">Whole body</tissue>
    </source>
</reference>
<evidence type="ECO:0000256" key="1">
    <source>
        <dbReference type="SAM" id="MobiDB-lite"/>
    </source>
</evidence>
<comment type="caution">
    <text evidence="2">The sequence shown here is derived from an EMBL/GenBank/DDBJ whole genome shotgun (WGS) entry which is preliminary data.</text>
</comment>
<name>A0AAW2EAB9_9HYME</name>
<evidence type="ECO:0000313" key="3">
    <source>
        <dbReference type="Proteomes" id="UP001430953"/>
    </source>
</evidence>
<feature type="compositionally biased region" description="Basic and acidic residues" evidence="1">
    <location>
        <begin position="69"/>
        <end position="79"/>
    </location>
</feature>
<dbReference type="Proteomes" id="UP001430953">
    <property type="component" value="Unassembled WGS sequence"/>
</dbReference>
<feature type="region of interest" description="Disordered" evidence="1">
    <location>
        <begin position="66"/>
        <end position="91"/>
    </location>
</feature>
<sequence>MESSNSPHNNVRLRFGPSISLAARPSTRTAALLRGLRHNNGERGRRRLSARCENQEHIRRTLQRARARARTEEQRRESSHSPLLARRARRRGSIGYHRYAAHSRAPQRVRIAEEGARARLPRWSAQRVVRSARETESRRISAGNERERECKERNTAMPLEISTHSSRPTILSYTTATNAAHTAARHRWRRVSARAVVASHKLSSRSRNFARAKRRVSRRTLRRGVGRRRGLGRRDVSRAIRFCAPSATLDTTRRVVF</sequence>
<dbReference type="EMBL" id="JADYXP020000040">
    <property type="protein sequence ID" value="KAL0098737.1"/>
    <property type="molecule type" value="Genomic_DNA"/>
</dbReference>
<keyword evidence="3" id="KW-1185">Reference proteome</keyword>
<evidence type="ECO:0000313" key="2">
    <source>
        <dbReference type="EMBL" id="KAL0098737.1"/>
    </source>
</evidence>
<proteinExistence type="predicted"/>